<evidence type="ECO:0000256" key="1">
    <source>
        <dbReference type="ARBA" id="ARBA00008760"/>
    </source>
</evidence>
<proteinExistence type="inferred from homology"/>
<dbReference type="InterPro" id="IPR034704">
    <property type="entry name" value="Ribosomal_bL28/bL31-like_sf"/>
</dbReference>
<gene>
    <name evidence="5" type="primary">rpmB</name>
    <name evidence="6" type="ORF">ACD_49C00099G0004</name>
</gene>
<evidence type="ECO:0000256" key="2">
    <source>
        <dbReference type="ARBA" id="ARBA00022980"/>
    </source>
</evidence>
<reference evidence="6" key="1">
    <citation type="journal article" date="2012" name="Science">
        <title>Fermentation, hydrogen, and sulfur metabolism in multiple uncultivated bacterial phyla.</title>
        <authorList>
            <person name="Wrighton K.C."/>
            <person name="Thomas B.C."/>
            <person name="Sharon I."/>
            <person name="Miller C.S."/>
            <person name="Castelle C.J."/>
            <person name="VerBerkmoes N.C."/>
            <person name="Wilkins M.J."/>
            <person name="Hettich R.L."/>
            <person name="Lipton M.S."/>
            <person name="Williams K.H."/>
            <person name="Long P.E."/>
            <person name="Banfield J.F."/>
        </authorList>
    </citation>
    <scope>NUCLEOTIDE SEQUENCE [LARGE SCALE GENOMIC DNA]</scope>
</reference>
<dbReference type="GO" id="GO:1990904">
    <property type="term" value="C:ribonucleoprotein complex"/>
    <property type="evidence" value="ECO:0007669"/>
    <property type="project" value="UniProtKB-KW"/>
</dbReference>
<comment type="caution">
    <text evidence="6">The sequence shown here is derived from an EMBL/GenBank/DDBJ whole genome shotgun (WGS) entry which is preliminary data.</text>
</comment>
<evidence type="ECO:0000313" key="6">
    <source>
        <dbReference type="EMBL" id="EKD65747.1"/>
    </source>
</evidence>
<dbReference type="PANTHER" id="PTHR39080">
    <property type="entry name" value="50S RIBOSOMAL PROTEIN L28"/>
    <property type="match status" value="1"/>
</dbReference>
<accession>K2AV64</accession>
<organism evidence="6">
    <name type="scientific">uncultured bacterium</name>
    <name type="common">gcode 4</name>
    <dbReference type="NCBI Taxonomy" id="1234023"/>
    <lineage>
        <taxon>Bacteria</taxon>
        <taxon>environmental samples</taxon>
    </lineage>
</organism>
<keyword evidence="2 5" id="KW-0689">Ribosomal protein</keyword>
<dbReference type="GO" id="GO:0005840">
    <property type="term" value="C:ribosome"/>
    <property type="evidence" value="ECO:0007669"/>
    <property type="project" value="UniProtKB-KW"/>
</dbReference>
<dbReference type="GO" id="GO:0006412">
    <property type="term" value="P:translation"/>
    <property type="evidence" value="ECO:0007669"/>
    <property type="project" value="UniProtKB-UniRule"/>
</dbReference>
<dbReference type="HAMAP" id="MF_00373">
    <property type="entry name" value="Ribosomal_bL28"/>
    <property type="match status" value="1"/>
</dbReference>
<protein>
    <recommendedName>
        <fullName evidence="4 5">Large ribosomal subunit protein bL28</fullName>
    </recommendedName>
</protein>
<evidence type="ECO:0000256" key="3">
    <source>
        <dbReference type="ARBA" id="ARBA00023274"/>
    </source>
</evidence>
<dbReference type="GO" id="GO:0003735">
    <property type="term" value="F:structural constituent of ribosome"/>
    <property type="evidence" value="ECO:0007669"/>
    <property type="project" value="InterPro"/>
</dbReference>
<dbReference type="EMBL" id="AMFJ01021685">
    <property type="protein sequence ID" value="EKD65747.1"/>
    <property type="molecule type" value="Genomic_DNA"/>
</dbReference>
<dbReference type="Gene3D" id="2.30.170.40">
    <property type="entry name" value="Ribosomal protein L28/L24"/>
    <property type="match status" value="1"/>
</dbReference>
<sequence>MSRVCQLTGKKTAVGNNVSHSVRRTKRKFYPNLFWRNIKDPATGMVFRVRLSAVAIKTLKKKGVL</sequence>
<dbReference type="SUPFAM" id="SSF143800">
    <property type="entry name" value="L28p-like"/>
    <property type="match status" value="1"/>
</dbReference>
<dbReference type="PANTHER" id="PTHR39080:SF1">
    <property type="entry name" value="LARGE RIBOSOMAL SUBUNIT PROTEIN BL28A"/>
    <property type="match status" value="1"/>
</dbReference>
<dbReference type="NCBIfam" id="TIGR00009">
    <property type="entry name" value="L28"/>
    <property type="match status" value="1"/>
</dbReference>
<evidence type="ECO:0000256" key="4">
    <source>
        <dbReference type="ARBA" id="ARBA00035174"/>
    </source>
</evidence>
<dbReference type="InterPro" id="IPR026569">
    <property type="entry name" value="Ribosomal_bL28"/>
</dbReference>
<dbReference type="InterPro" id="IPR050096">
    <property type="entry name" value="Bacterial_rp_bL28"/>
</dbReference>
<dbReference type="Pfam" id="PF00830">
    <property type="entry name" value="Ribosomal_L28"/>
    <property type="match status" value="1"/>
</dbReference>
<dbReference type="AlphaFoldDB" id="K2AV64"/>
<dbReference type="InterPro" id="IPR001383">
    <property type="entry name" value="Ribosomal_bL28_bact-type"/>
</dbReference>
<evidence type="ECO:0000256" key="5">
    <source>
        <dbReference type="HAMAP-Rule" id="MF_00373"/>
    </source>
</evidence>
<dbReference type="InterPro" id="IPR037147">
    <property type="entry name" value="Ribosomal_bL28_sf"/>
</dbReference>
<name>K2AV64_9BACT</name>
<keyword evidence="3 5" id="KW-0687">Ribonucleoprotein</keyword>
<comment type="similarity">
    <text evidence="1 5">Belongs to the bacterial ribosomal protein bL28 family.</text>
</comment>